<feature type="transmembrane region" description="Helical" evidence="1">
    <location>
        <begin position="7"/>
        <end position="24"/>
    </location>
</feature>
<organism evidence="3 4">
    <name type="scientific">Peptoniphilus olsenii</name>
    <dbReference type="NCBI Taxonomy" id="411570"/>
    <lineage>
        <taxon>Bacteria</taxon>
        <taxon>Bacillati</taxon>
        <taxon>Bacillota</taxon>
        <taxon>Tissierellia</taxon>
        <taxon>Tissierellales</taxon>
        <taxon>Peptoniphilaceae</taxon>
        <taxon>Peptoniphilus</taxon>
    </lineage>
</organism>
<evidence type="ECO:0000256" key="1">
    <source>
        <dbReference type="SAM" id="Phobius"/>
    </source>
</evidence>
<dbReference type="RefSeq" id="WP_354368737.1">
    <property type="nucleotide sequence ID" value="NZ_JBEPMA010000010.1"/>
</dbReference>
<accession>A0ABV2JD96</accession>
<protein>
    <recommendedName>
        <fullName evidence="2">YfjL-like N-terminal domain-containing protein</fullName>
    </recommendedName>
</protein>
<evidence type="ECO:0000313" key="4">
    <source>
        <dbReference type="Proteomes" id="UP001549162"/>
    </source>
</evidence>
<keyword evidence="4" id="KW-1185">Reference proteome</keyword>
<keyword evidence="1" id="KW-1133">Transmembrane helix</keyword>
<dbReference type="Pfam" id="PF25425">
    <property type="entry name" value="YfjL_N"/>
    <property type="match status" value="1"/>
</dbReference>
<dbReference type="Proteomes" id="UP001549162">
    <property type="component" value="Unassembled WGS sequence"/>
</dbReference>
<name>A0ABV2JD96_9FIRM</name>
<keyword evidence="1" id="KW-0812">Transmembrane</keyword>
<reference evidence="3 4" key="1">
    <citation type="submission" date="2024-06" db="EMBL/GenBank/DDBJ databases">
        <title>Genomic Encyclopedia of Type Strains, Phase IV (KMG-IV): sequencing the most valuable type-strain genomes for metagenomic binning, comparative biology and taxonomic classification.</title>
        <authorList>
            <person name="Goeker M."/>
        </authorList>
    </citation>
    <scope>NUCLEOTIDE SEQUENCE [LARGE SCALE GENOMIC DNA]</scope>
    <source>
        <strain evidence="3 4">DSM 21460</strain>
    </source>
</reference>
<evidence type="ECO:0000259" key="2">
    <source>
        <dbReference type="Pfam" id="PF25425"/>
    </source>
</evidence>
<comment type="caution">
    <text evidence="3">The sequence shown here is derived from an EMBL/GenBank/DDBJ whole genome shotgun (WGS) entry which is preliminary data.</text>
</comment>
<keyword evidence="1" id="KW-0472">Membrane</keyword>
<dbReference type="EMBL" id="JBEPMA010000010">
    <property type="protein sequence ID" value="MET3617885.1"/>
    <property type="molecule type" value="Genomic_DNA"/>
</dbReference>
<evidence type="ECO:0000313" key="3">
    <source>
        <dbReference type="EMBL" id="MET3617885.1"/>
    </source>
</evidence>
<proteinExistence type="predicted"/>
<dbReference type="InterPro" id="IPR057359">
    <property type="entry name" value="YfjL_N"/>
</dbReference>
<sequence>MKNGLKIFSIIAILVVLFIMNSFVGNPISKELVRNSADKYLDKNYSDINFEKSEVVYNFVNRTYTVFVQDKKSIDNKFEIGFDSLGRLKYDTSSDILFNTFIRYEEFIKKYGKQIENRENTNYEINLSIADEDYHNKIKLNDEINIDKFPFNVDANIYAFAEEPSYDLALANLKNLMNILDKEPLNINNYSIILVPEKDRAKNNEAQSWANALTIFDIPSDFMKKSSVEDLKKHQEKMHNAKI</sequence>
<gene>
    <name evidence="3" type="ORF">ABID14_001520</name>
</gene>
<feature type="domain" description="YfjL-like N-terminal" evidence="2">
    <location>
        <begin position="7"/>
        <end position="84"/>
    </location>
</feature>